<dbReference type="EMBL" id="CP036426">
    <property type="protein sequence ID" value="QDV34772.1"/>
    <property type="molecule type" value="Genomic_DNA"/>
</dbReference>
<keyword evidence="4 7" id="KW-0812">Transmembrane</keyword>
<feature type="transmembrane region" description="Helical" evidence="7">
    <location>
        <begin position="253"/>
        <end position="281"/>
    </location>
</feature>
<sequence length="378" mass="40533">MWILALKAMLADRGKLTASLLGVAFSVVLVNLQGGLLLGMLRKGSMLVDYGRADIWAGPRHMTTVDMGAYIPERWVHRIRGVEGVERAEPYVVIFGQAAMRDGRFENVVIVGSEAASLMGNAWDVAEGDPRAIRHPDGVLVDACDAPRLGGCRIGDALEINGRRAEVVGMTRGIVSFTTNPYVFTTLARARDQFGPGTGIPRDRCCYFLVKARPGTDLDALCARIRARVPDLDVYDRATYSWRCMDFWLTRTGIGISFGLAAALGLLVGLAVVAQTLYAAVTDRIREYGALKAMGADDSCVGSFLLVQALGNATMGSALGLAGSAFAGRVMSSPRAPVVLTWQVGALSVSLVVLVCLVSASLPYVRLRRIDPAIVLRS</sequence>
<dbReference type="Pfam" id="PF02687">
    <property type="entry name" value="FtsX"/>
    <property type="match status" value="1"/>
</dbReference>
<feature type="transmembrane region" description="Helical" evidence="7">
    <location>
        <begin position="301"/>
        <end position="327"/>
    </location>
</feature>
<reference evidence="10 11" key="1">
    <citation type="submission" date="2019-02" db="EMBL/GenBank/DDBJ databases">
        <title>Deep-cultivation of Planctomycetes and their phenomic and genomic characterization uncovers novel biology.</title>
        <authorList>
            <person name="Wiegand S."/>
            <person name="Jogler M."/>
            <person name="Boedeker C."/>
            <person name="Pinto D."/>
            <person name="Vollmers J."/>
            <person name="Rivas-Marin E."/>
            <person name="Kohn T."/>
            <person name="Peeters S.H."/>
            <person name="Heuer A."/>
            <person name="Rast P."/>
            <person name="Oberbeckmann S."/>
            <person name="Bunk B."/>
            <person name="Jeske O."/>
            <person name="Meyerdierks A."/>
            <person name="Storesund J.E."/>
            <person name="Kallscheuer N."/>
            <person name="Luecker S."/>
            <person name="Lage O.M."/>
            <person name="Pohl T."/>
            <person name="Merkel B.J."/>
            <person name="Hornburger P."/>
            <person name="Mueller R.-W."/>
            <person name="Bruemmer F."/>
            <person name="Labrenz M."/>
            <person name="Spormann A.M."/>
            <person name="Op den Camp H."/>
            <person name="Overmann J."/>
            <person name="Amann R."/>
            <person name="Jetten M.S.M."/>
            <person name="Mascher T."/>
            <person name="Medema M.H."/>
            <person name="Devos D.P."/>
            <person name="Kaster A.-K."/>
            <person name="Ovreas L."/>
            <person name="Rohde M."/>
            <person name="Galperin M.Y."/>
            <person name="Jogler C."/>
        </authorList>
    </citation>
    <scope>NUCLEOTIDE SEQUENCE [LARGE SCALE GENOMIC DNA]</scope>
    <source>
        <strain evidence="10 11">ElP</strain>
    </source>
</reference>
<organism evidence="10 11">
    <name type="scientific">Tautonia plasticadhaerens</name>
    <dbReference type="NCBI Taxonomy" id="2527974"/>
    <lineage>
        <taxon>Bacteria</taxon>
        <taxon>Pseudomonadati</taxon>
        <taxon>Planctomycetota</taxon>
        <taxon>Planctomycetia</taxon>
        <taxon>Isosphaerales</taxon>
        <taxon>Isosphaeraceae</taxon>
        <taxon>Tautonia</taxon>
    </lineage>
</organism>
<evidence type="ECO:0000256" key="3">
    <source>
        <dbReference type="ARBA" id="ARBA00022475"/>
    </source>
</evidence>
<evidence type="ECO:0000256" key="4">
    <source>
        <dbReference type="ARBA" id="ARBA00022692"/>
    </source>
</evidence>
<evidence type="ECO:0000259" key="9">
    <source>
        <dbReference type="Pfam" id="PF12704"/>
    </source>
</evidence>
<gene>
    <name evidence="10" type="ORF">ElP_26680</name>
</gene>
<evidence type="ECO:0000256" key="1">
    <source>
        <dbReference type="ARBA" id="ARBA00004651"/>
    </source>
</evidence>
<evidence type="ECO:0000313" key="11">
    <source>
        <dbReference type="Proteomes" id="UP000317835"/>
    </source>
</evidence>
<keyword evidence="6 7" id="KW-0472">Membrane</keyword>
<dbReference type="AlphaFoldDB" id="A0A518H1Q8"/>
<keyword evidence="11" id="KW-1185">Reference proteome</keyword>
<name>A0A518H1Q8_9BACT</name>
<feature type="transmembrane region" description="Helical" evidence="7">
    <location>
        <begin position="20"/>
        <end position="41"/>
    </location>
</feature>
<dbReference type="OrthoDB" id="9768465at2"/>
<dbReference type="GO" id="GO:0005886">
    <property type="term" value="C:plasma membrane"/>
    <property type="evidence" value="ECO:0007669"/>
    <property type="project" value="UniProtKB-SubCell"/>
</dbReference>
<evidence type="ECO:0000313" key="10">
    <source>
        <dbReference type="EMBL" id="QDV34772.1"/>
    </source>
</evidence>
<accession>A0A518H1Q8</accession>
<proteinExistence type="predicted"/>
<feature type="domain" description="ABC3 transporter permease C-terminal" evidence="8">
    <location>
        <begin position="260"/>
        <end position="372"/>
    </location>
</feature>
<evidence type="ECO:0000256" key="5">
    <source>
        <dbReference type="ARBA" id="ARBA00022989"/>
    </source>
</evidence>
<dbReference type="Pfam" id="PF12704">
    <property type="entry name" value="MacB_PCD"/>
    <property type="match status" value="1"/>
</dbReference>
<dbReference type="Proteomes" id="UP000317835">
    <property type="component" value="Chromosome"/>
</dbReference>
<dbReference type="InterPro" id="IPR051125">
    <property type="entry name" value="ABC-4/HrtB_transporter"/>
</dbReference>
<dbReference type="RefSeq" id="WP_145269908.1">
    <property type="nucleotide sequence ID" value="NZ_CP036426.1"/>
</dbReference>
<evidence type="ECO:0000256" key="2">
    <source>
        <dbReference type="ARBA" id="ARBA00022448"/>
    </source>
</evidence>
<evidence type="ECO:0000256" key="6">
    <source>
        <dbReference type="ARBA" id="ARBA00023136"/>
    </source>
</evidence>
<dbReference type="PANTHER" id="PTHR43738">
    <property type="entry name" value="ABC TRANSPORTER, MEMBRANE PROTEIN"/>
    <property type="match status" value="1"/>
</dbReference>
<keyword evidence="5 7" id="KW-1133">Transmembrane helix</keyword>
<dbReference type="InterPro" id="IPR003838">
    <property type="entry name" value="ABC3_permease_C"/>
</dbReference>
<evidence type="ECO:0000256" key="7">
    <source>
        <dbReference type="SAM" id="Phobius"/>
    </source>
</evidence>
<keyword evidence="2" id="KW-0813">Transport</keyword>
<dbReference type="PANTHER" id="PTHR43738:SF1">
    <property type="entry name" value="HEMIN TRANSPORT SYSTEM PERMEASE PROTEIN HRTB-RELATED"/>
    <property type="match status" value="1"/>
</dbReference>
<feature type="domain" description="MacB-like periplasmic core" evidence="9">
    <location>
        <begin position="19"/>
        <end position="227"/>
    </location>
</feature>
<protein>
    <submittedName>
        <fullName evidence="10">FtsX-like permease family protein</fullName>
    </submittedName>
</protein>
<keyword evidence="3" id="KW-1003">Cell membrane</keyword>
<evidence type="ECO:0000259" key="8">
    <source>
        <dbReference type="Pfam" id="PF02687"/>
    </source>
</evidence>
<dbReference type="InterPro" id="IPR025857">
    <property type="entry name" value="MacB_PCD"/>
</dbReference>
<comment type="subcellular location">
    <subcellularLocation>
        <location evidence="1">Cell membrane</location>
        <topology evidence="1">Multi-pass membrane protein</topology>
    </subcellularLocation>
</comment>
<feature type="transmembrane region" description="Helical" evidence="7">
    <location>
        <begin position="339"/>
        <end position="362"/>
    </location>
</feature>
<dbReference type="KEGG" id="tpla:ElP_26680"/>